<evidence type="ECO:0000256" key="1">
    <source>
        <dbReference type="ARBA" id="ARBA00004123"/>
    </source>
</evidence>
<dbReference type="GO" id="GO:0005634">
    <property type="term" value="C:nucleus"/>
    <property type="evidence" value="ECO:0007669"/>
    <property type="project" value="UniProtKB-ARBA"/>
</dbReference>
<dbReference type="InterPro" id="IPR057672">
    <property type="entry name" value="TPR_IPO4/5"/>
</dbReference>
<keyword evidence="7" id="KW-0539">Nucleus</keyword>
<dbReference type="InterPro" id="IPR011989">
    <property type="entry name" value="ARM-like"/>
</dbReference>
<feature type="repeat" description="HEAT" evidence="8">
    <location>
        <begin position="386"/>
        <end position="424"/>
    </location>
</feature>
<evidence type="ECO:0000256" key="7">
    <source>
        <dbReference type="ARBA" id="ARBA00023242"/>
    </source>
</evidence>
<keyword evidence="4" id="KW-0963">Cytoplasm</keyword>
<evidence type="ECO:0000256" key="8">
    <source>
        <dbReference type="PROSITE-ProRule" id="PRU00103"/>
    </source>
</evidence>
<keyword evidence="11" id="KW-1185">Reference proteome</keyword>
<name>A0AA35PZQ7_9HYPO</name>
<dbReference type="InterPro" id="IPR058584">
    <property type="entry name" value="IMB1_TNPO1-like_TPR"/>
</dbReference>
<evidence type="ECO:0000256" key="2">
    <source>
        <dbReference type="ARBA" id="ARBA00004496"/>
    </source>
</evidence>
<dbReference type="Pfam" id="PF25574">
    <property type="entry name" value="TPR_IMB1"/>
    <property type="match status" value="1"/>
</dbReference>
<dbReference type="InterPro" id="IPR016024">
    <property type="entry name" value="ARM-type_fold"/>
</dbReference>
<dbReference type="SMART" id="SM00913">
    <property type="entry name" value="IBN_N"/>
    <property type="match status" value="1"/>
</dbReference>
<evidence type="ECO:0000259" key="9">
    <source>
        <dbReference type="PROSITE" id="PS50166"/>
    </source>
</evidence>
<keyword evidence="5" id="KW-0677">Repeat</keyword>
<feature type="domain" description="Importin N-terminal" evidence="9">
    <location>
        <begin position="24"/>
        <end position="92"/>
    </location>
</feature>
<dbReference type="PROSITE" id="PS50166">
    <property type="entry name" value="IMPORTIN_B_NT"/>
    <property type="match status" value="1"/>
</dbReference>
<dbReference type="GO" id="GO:0006606">
    <property type="term" value="P:protein import into nucleus"/>
    <property type="evidence" value="ECO:0007669"/>
    <property type="project" value="InterPro"/>
</dbReference>
<dbReference type="PANTHER" id="PTHR10527">
    <property type="entry name" value="IMPORTIN BETA"/>
    <property type="match status" value="1"/>
</dbReference>
<proteinExistence type="predicted"/>
<keyword evidence="6" id="KW-0653">Protein transport</keyword>
<dbReference type="InterPro" id="IPR021133">
    <property type="entry name" value="HEAT_type_2"/>
</dbReference>
<evidence type="ECO:0000256" key="5">
    <source>
        <dbReference type="ARBA" id="ARBA00022737"/>
    </source>
</evidence>
<evidence type="ECO:0000256" key="6">
    <source>
        <dbReference type="ARBA" id="ARBA00022927"/>
    </source>
</evidence>
<comment type="subcellular location">
    <subcellularLocation>
        <location evidence="2">Cytoplasm</location>
    </subcellularLocation>
    <subcellularLocation>
        <location evidence="1">Nucleus</location>
    </subcellularLocation>
</comment>
<evidence type="ECO:0000313" key="10">
    <source>
        <dbReference type="EMBL" id="CAI6090273.1"/>
    </source>
</evidence>
<dbReference type="EMBL" id="CABFNP030001012">
    <property type="protein sequence ID" value="CAI6090273.1"/>
    <property type="molecule type" value="Genomic_DNA"/>
</dbReference>
<reference evidence="10" key="1">
    <citation type="submission" date="2023-01" db="EMBL/GenBank/DDBJ databases">
        <authorList>
            <person name="Piombo E."/>
        </authorList>
    </citation>
    <scope>NUCLEOTIDE SEQUENCE</scope>
</reference>
<dbReference type="Pfam" id="PF13513">
    <property type="entry name" value="HEAT_EZ"/>
    <property type="match status" value="1"/>
</dbReference>
<evidence type="ECO:0000313" key="11">
    <source>
        <dbReference type="Proteomes" id="UP001160390"/>
    </source>
</evidence>
<sequence>MDKAKLVQLLKGSQVPNTEQVKAATAELQKDFYSKPESLLLLIEIALTNEAQDVRQLAYVQALRLVPKYWGEKTAPDQRQLARTHLLDGLLKETANNLRHSACRLIAGIVGVDIKNKEGEEFLKQLLTLSNNDNVGIREAGSYLLYAMLENNPMHFLDHIHDLLKLCGSRLEDPESKDVRVNIVRAIGVIAPLVEPEEDPQATQILQGFLPGLVNILKATIQDEDSEGYNTVFEVFETFVAHDPNLLGQHLKDLLDLVLEIAANTEVDEEARTQAINFLVMSVGYRRMKIQAMKDMGSQLMVKAMHIIGEIETDDDEELTPARSAIRLVDTLANELPPRQVIVPLLEQFPIFAAHQKPQFRMAAMLALGNAAEGAPDFISTQLKPLLPIIVSLLSDAETQVRYASLIGLIHLSEEMVDEMVSHHEELINAVLKNLQAASEGPSDKMNINIIRSACTALDTLGDGVDTKIMAQYGPNLVGPMVRLLDHSDFGVKSSAASALGAIAAAMEKDFLPYFNDVMEALGKFVVAKENDEALELRSSTCDSMGRIALAVGPEAFQPYVMKLMEASEEALGIDNPRLKETSFILWSNLAKVYKEDFNHFLKGALEGLFNSLELEEEEIDLSGLDTSGLVDGSIVVGGKQIKVKASSDEQEDEMAEGDDDWDDLEDLEGLGAVTAVALEQEIALDVLGDIISHSCGTNDLETVVEKTIEKVLPFTGHSYEGCRKTAISTLWRIYARVFQVWEEGSGSKWEPGMPPKQTPPPSIISIAQTILIPTLKAWPDEHERAVVTDINRNVAATLKACGPSILVAKDGALQEIISVVGTIVTRSHQCQQDFGFEDEEPEVDAGSSEYDWLVTDTALDVVVGLAAALGSDFHEIWKIFEKPVLKLASSTEDIQRSTAVGTIAEIVKYIGEAVTPYTESLGEALARRLTDTDPLAKSNAAYAIGMLVLNSNDTAKTFPLYPRIWEKLEPLLAVKEQRMADNVSGALSRMMIKHPDNGFIAEALPSIISVLPLEEDYEENLPIFQNIYQLCKLKTTRFVQTTMTNISFTDDQSNQTVQQFTPQLLTIFEKVLSPPEEQLEDEAREMVKRTVQGLYKTQPGLFANHQSLLSLAGAQ</sequence>
<dbReference type="GO" id="GO:0031267">
    <property type="term" value="F:small GTPase binding"/>
    <property type="evidence" value="ECO:0007669"/>
    <property type="project" value="InterPro"/>
</dbReference>
<dbReference type="Gene3D" id="1.25.10.10">
    <property type="entry name" value="Leucine-rich Repeat Variant"/>
    <property type="match status" value="1"/>
</dbReference>
<protein>
    <recommendedName>
        <fullName evidence="9">Importin N-terminal domain-containing protein</fullName>
    </recommendedName>
</protein>
<dbReference type="PROSITE" id="PS50077">
    <property type="entry name" value="HEAT_REPEAT"/>
    <property type="match status" value="1"/>
</dbReference>
<dbReference type="Proteomes" id="UP001160390">
    <property type="component" value="Unassembled WGS sequence"/>
</dbReference>
<evidence type="ECO:0000256" key="4">
    <source>
        <dbReference type="ARBA" id="ARBA00022490"/>
    </source>
</evidence>
<evidence type="ECO:0000256" key="3">
    <source>
        <dbReference type="ARBA" id="ARBA00022448"/>
    </source>
</evidence>
<comment type="caution">
    <text evidence="10">The sequence shown here is derived from an EMBL/GenBank/DDBJ whole genome shotgun (WGS) entry which is preliminary data.</text>
</comment>
<dbReference type="InterPro" id="IPR001494">
    <property type="entry name" value="Importin-beta_N"/>
</dbReference>
<dbReference type="SUPFAM" id="SSF48371">
    <property type="entry name" value="ARM repeat"/>
    <property type="match status" value="2"/>
</dbReference>
<dbReference type="AlphaFoldDB" id="A0AA35PZQ7"/>
<keyword evidence="3" id="KW-0813">Transport</keyword>
<dbReference type="GO" id="GO:0005737">
    <property type="term" value="C:cytoplasm"/>
    <property type="evidence" value="ECO:0007669"/>
    <property type="project" value="UniProtKB-SubCell"/>
</dbReference>
<organism evidence="10 11">
    <name type="scientific">Clonostachys chloroleuca</name>
    <dbReference type="NCBI Taxonomy" id="1926264"/>
    <lineage>
        <taxon>Eukaryota</taxon>
        <taxon>Fungi</taxon>
        <taxon>Dikarya</taxon>
        <taxon>Ascomycota</taxon>
        <taxon>Pezizomycotina</taxon>
        <taxon>Sordariomycetes</taxon>
        <taxon>Hypocreomycetidae</taxon>
        <taxon>Hypocreales</taxon>
        <taxon>Bionectriaceae</taxon>
        <taxon>Clonostachys</taxon>
    </lineage>
</organism>
<accession>A0AA35PZQ7</accession>
<dbReference type="InterPro" id="IPR040122">
    <property type="entry name" value="Importin_beta"/>
</dbReference>
<dbReference type="Pfam" id="PF25780">
    <property type="entry name" value="TPR_IPO5"/>
    <property type="match status" value="1"/>
</dbReference>
<gene>
    <name evidence="10" type="ORF">CCHLO57077_00001897</name>
</gene>